<protein>
    <submittedName>
        <fullName evidence="1">Uncharacterized protein</fullName>
    </submittedName>
</protein>
<gene>
    <name evidence="1" type="ORF">DPMN_102368</name>
</gene>
<dbReference type="EMBL" id="JAIWYP010000003">
    <property type="protein sequence ID" value="KAH3859551.1"/>
    <property type="molecule type" value="Genomic_DNA"/>
</dbReference>
<keyword evidence="2" id="KW-1185">Reference proteome</keyword>
<sequence length="136" mass="15302">MFDFVDFQKETAFSRLSFPHQKALGYCVGVILFRACVRGGGNFACWHWTKTFLVESEAVRINRLKSTAEELLAEEQAGVRAGRSTVEQIFKPIPNLRFADDIDLIDGISSERAGAYGRSTWAKTCQRMVPVPLRAK</sequence>
<evidence type="ECO:0000313" key="2">
    <source>
        <dbReference type="Proteomes" id="UP000828390"/>
    </source>
</evidence>
<organism evidence="1 2">
    <name type="scientific">Dreissena polymorpha</name>
    <name type="common">Zebra mussel</name>
    <name type="synonym">Mytilus polymorpha</name>
    <dbReference type="NCBI Taxonomy" id="45954"/>
    <lineage>
        <taxon>Eukaryota</taxon>
        <taxon>Metazoa</taxon>
        <taxon>Spiralia</taxon>
        <taxon>Lophotrochozoa</taxon>
        <taxon>Mollusca</taxon>
        <taxon>Bivalvia</taxon>
        <taxon>Autobranchia</taxon>
        <taxon>Heteroconchia</taxon>
        <taxon>Euheterodonta</taxon>
        <taxon>Imparidentia</taxon>
        <taxon>Neoheterodontei</taxon>
        <taxon>Myida</taxon>
        <taxon>Dreissenoidea</taxon>
        <taxon>Dreissenidae</taxon>
        <taxon>Dreissena</taxon>
    </lineage>
</organism>
<dbReference type="Proteomes" id="UP000828390">
    <property type="component" value="Unassembled WGS sequence"/>
</dbReference>
<dbReference type="AlphaFoldDB" id="A0A9D4LKD4"/>
<evidence type="ECO:0000313" key="1">
    <source>
        <dbReference type="EMBL" id="KAH3859551.1"/>
    </source>
</evidence>
<reference evidence="1" key="2">
    <citation type="submission" date="2020-11" db="EMBL/GenBank/DDBJ databases">
        <authorList>
            <person name="McCartney M.A."/>
            <person name="Auch B."/>
            <person name="Kono T."/>
            <person name="Mallez S."/>
            <person name="Becker A."/>
            <person name="Gohl D.M."/>
            <person name="Silverstein K.A.T."/>
            <person name="Koren S."/>
            <person name="Bechman K.B."/>
            <person name="Herman A."/>
            <person name="Abrahante J.E."/>
            <person name="Garbe J."/>
        </authorList>
    </citation>
    <scope>NUCLEOTIDE SEQUENCE</scope>
    <source>
        <strain evidence="1">Duluth1</strain>
        <tissue evidence="1">Whole animal</tissue>
    </source>
</reference>
<accession>A0A9D4LKD4</accession>
<reference evidence="1" key="1">
    <citation type="journal article" date="2019" name="bioRxiv">
        <title>The Genome of the Zebra Mussel, Dreissena polymorpha: A Resource for Invasive Species Research.</title>
        <authorList>
            <person name="McCartney M.A."/>
            <person name="Auch B."/>
            <person name="Kono T."/>
            <person name="Mallez S."/>
            <person name="Zhang Y."/>
            <person name="Obille A."/>
            <person name="Becker A."/>
            <person name="Abrahante J.E."/>
            <person name="Garbe J."/>
            <person name="Badalamenti J.P."/>
            <person name="Herman A."/>
            <person name="Mangelson H."/>
            <person name="Liachko I."/>
            <person name="Sullivan S."/>
            <person name="Sone E.D."/>
            <person name="Koren S."/>
            <person name="Silverstein K.A.T."/>
            <person name="Beckman K.B."/>
            <person name="Gohl D.M."/>
        </authorList>
    </citation>
    <scope>NUCLEOTIDE SEQUENCE</scope>
    <source>
        <strain evidence="1">Duluth1</strain>
        <tissue evidence="1">Whole animal</tissue>
    </source>
</reference>
<comment type="caution">
    <text evidence="1">The sequence shown here is derived from an EMBL/GenBank/DDBJ whole genome shotgun (WGS) entry which is preliminary data.</text>
</comment>
<name>A0A9D4LKD4_DREPO</name>
<proteinExistence type="predicted"/>